<evidence type="ECO:0000256" key="1">
    <source>
        <dbReference type="SAM" id="SignalP"/>
    </source>
</evidence>
<protein>
    <submittedName>
        <fullName evidence="2">Uncharacterized protein</fullName>
    </submittedName>
</protein>
<accession>A0A2S4WJ43</accession>
<reference evidence="3" key="2">
    <citation type="journal article" date="2018" name="BMC Genomics">
        <title>Genomic insights into host adaptation between the wheat stripe rust pathogen (Puccinia striiformis f. sp. tritici) and the barley stripe rust pathogen (Puccinia striiformis f. sp. hordei).</title>
        <authorList>
            <person name="Xia C."/>
            <person name="Wang M."/>
            <person name="Yin C."/>
            <person name="Cornejo O.E."/>
            <person name="Hulbert S.H."/>
            <person name="Chen X."/>
        </authorList>
    </citation>
    <scope>NUCLEOTIDE SEQUENCE [LARGE SCALE GENOMIC DNA]</scope>
    <source>
        <strain evidence="3">93TX-2</strain>
    </source>
</reference>
<sequence>MVRTNSAIVVVAFYIFKASQYAHAVTECIHAQHVEDGVAPLINRGSIDCALSDTPVSKSVRRGRLDEAERQISGCPESVPLPADQDAIDSFRRIDPRITWLKQLDREELRSVTNHLEQLDQYIQALSEGTTGTATGELQTLVQPLFQVTPAHPSPRKLSGQLADLFTRKSKNPVNGELREIIISHVIPVWKELQEKFINLACHSPWKDPDIKLNFLKSLFVLGDYFHTNKLVGSKIMNEVEIFKPKIVVNLIDFYVQLLIQSKGDKLFESSEWVTPQIDLLIDNPSLSHFRRSIRALQDDDRRYLVYRTLRSVLENHKTLLPRGDFPSPERVVENFQRFLRINFIEPGKDRLINPYDADINSNYNNAFYNIMNSFDLQGSPPDPDQEIQGFQALLSYCILDFGDKYHRDTSRRFLPLSSRSAIVSVCLEEKLYYLGCLLNLRQNGFKDSTQKSDVKNGIKTLKKAAHQSGNYYYSDERVKKWIDRIDNLFGENQANAIVVVAFYIFKASQYAHAVTECIHAQHVEDDVAPLINRGSIDCALSDTPVPKSVRRGGRDEAERQISGCPGSVTLPVNQGQFLKPKDSKGCCSLLLELTLPHMYADAIDWSKNIDPRITRLKELGREELNGVTTHLKLLDQYVQAQAEATTGAVTREPQTLVEPVFQVTPAQASPQRSSSLVGLFTKKSSKNPELDEELREIIITAVIPVWKDLQEKFIKLACHSPEKEPDIKLNFLKSLFVLGDYFYSNNLVRSKIMDEVEIFKPNIVVNLIDFHVKLSIQSKGNKLFESSEWVTPQIDLLIDNPSLRHFRRSIQALSGDNRVYLVYCTLRSVLGKYDSLLPRGDFPNPERMGGFIQRFLRINFIEPGKDRLINPYNAGINSDYSTAFYAIMNCFDLQGDILASESRGFRLYYHTAFYDRVVARSFLPARFRSEIMSVSYERQRKLFYLGYLLNLRQNGFKGSERKSHVKHGLRMLKKAARESDHPDYVQKWIGTINNLFQAKWRFW</sequence>
<evidence type="ECO:0000313" key="2">
    <source>
        <dbReference type="EMBL" id="POW21806.1"/>
    </source>
</evidence>
<feature type="chain" id="PRO_5015735068" evidence="1">
    <location>
        <begin position="25"/>
        <end position="1004"/>
    </location>
</feature>
<dbReference type="AlphaFoldDB" id="A0A2S4WJ43"/>
<evidence type="ECO:0000313" key="3">
    <source>
        <dbReference type="Proteomes" id="UP000238274"/>
    </source>
</evidence>
<name>A0A2S4WJ43_9BASI</name>
<keyword evidence="3" id="KW-1185">Reference proteome</keyword>
<feature type="signal peptide" evidence="1">
    <location>
        <begin position="1"/>
        <end position="24"/>
    </location>
</feature>
<keyword evidence="1" id="KW-0732">Signal</keyword>
<organism evidence="2 3">
    <name type="scientific">Puccinia striiformis</name>
    <dbReference type="NCBI Taxonomy" id="27350"/>
    <lineage>
        <taxon>Eukaryota</taxon>
        <taxon>Fungi</taxon>
        <taxon>Dikarya</taxon>
        <taxon>Basidiomycota</taxon>
        <taxon>Pucciniomycotina</taxon>
        <taxon>Pucciniomycetes</taxon>
        <taxon>Pucciniales</taxon>
        <taxon>Pucciniaceae</taxon>
        <taxon>Puccinia</taxon>
    </lineage>
</organism>
<dbReference type="EMBL" id="PKSM01000016">
    <property type="protein sequence ID" value="POW21806.1"/>
    <property type="molecule type" value="Genomic_DNA"/>
</dbReference>
<dbReference type="VEuPathDB" id="FungiDB:PSHT_01939"/>
<reference evidence="3" key="3">
    <citation type="journal article" date="2018" name="Mol. Plant Microbe Interact.">
        <title>Genome sequence resources for the wheat stripe rust pathogen (Puccinia striiformis f. sp. tritici) and the barley stripe rust pathogen (Puccinia striiformis f. sp. hordei).</title>
        <authorList>
            <person name="Xia C."/>
            <person name="Wang M."/>
            <person name="Yin C."/>
            <person name="Cornejo O.E."/>
            <person name="Hulbert S.H."/>
            <person name="Chen X."/>
        </authorList>
    </citation>
    <scope>NUCLEOTIDE SEQUENCE [LARGE SCALE GENOMIC DNA]</scope>
    <source>
        <strain evidence="3">93TX-2</strain>
    </source>
</reference>
<proteinExistence type="predicted"/>
<gene>
    <name evidence="2" type="ORF">PSHT_01939</name>
</gene>
<reference evidence="2 3" key="1">
    <citation type="submission" date="2017-12" db="EMBL/GenBank/DDBJ databases">
        <title>Gene loss provides genomic basis for host adaptation in cereal stripe rust fungi.</title>
        <authorList>
            <person name="Xia C."/>
        </authorList>
    </citation>
    <scope>NUCLEOTIDE SEQUENCE [LARGE SCALE GENOMIC DNA]</scope>
    <source>
        <strain evidence="2 3">93TX-2</strain>
    </source>
</reference>
<dbReference type="VEuPathDB" id="FungiDB:PSTT_11261"/>
<dbReference type="Proteomes" id="UP000238274">
    <property type="component" value="Unassembled WGS sequence"/>
</dbReference>
<comment type="caution">
    <text evidence="2">The sequence shown here is derived from an EMBL/GenBank/DDBJ whole genome shotgun (WGS) entry which is preliminary data.</text>
</comment>